<feature type="compositionally biased region" description="Gly residues" evidence="1">
    <location>
        <begin position="8"/>
        <end position="20"/>
    </location>
</feature>
<keyword evidence="3" id="KW-1185">Reference proteome</keyword>
<evidence type="ECO:0000313" key="2">
    <source>
        <dbReference type="EMBL" id="SOX54099.1"/>
    </source>
</evidence>
<sequence>VRVAAPADGGGCGIHGGGGGPSDGGVAGTMVTVCGNGDRVTVCGGGAFGGASVVGIVTGLRGPATGGGAAPFACAAPIIDATMVPCASQSDSPSPPMM</sequence>
<evidence type="ECO:0000313" key="3">
    <source>
        <dbReference type="Proteomes" id="UP000236318"/>
    </source>
</evidence>
<evidence type="ECO:0000256" key="1">
    <source>
        <dbReference type="SAM" id="MobiDB-lite"/>
    </source>
</evidence>
<dbReference type="EMBL" id="FXEG02000003">
    <property type="protein sequence ID" value="SOX54099.1"/>
    <property type="molecule type" value="Genomic_DNA"/>
</dbReference>
<feature type="non-terminal residue" evidence="2">
    <location>
        <position position="1"/>
    </location>
</feature>
<dbReference type="Proteomes" id="UP000236318">
    <property type="component" value="Unassembled WGS sequence"/>
</dbReference>
<protein>
    <submittedName>
        <fullName evidence="2">Uncharacterized protein</fullName>
    </submittedName>
</protein>
<accession>A0A2K4YBD9</accession>
<organism evidence="2 3">
    <name type="scientific">Mycobacterium ahvazicum</name>
    <dbReference type="NCBI Taxonomy" id="1964395"/>
    <lineage>
        <taxon>Bacteria</taxon>
        <taxon>Bacillati</taxon>
        <taxon>Actinomycetota</taxon>
        <taxon>Actinomycetes</taxon>
        <taxon>Mycobacteriales</taxon>
        <taxon>Mycobacteriaceae</taxon>
        <taxon>Mycobacterium</taxon>
        <taxon>Mycobacterium simiae complex</taxon>
    </lineage>
</organism>
<dbReference type="AlphaFoldDB" id="A0A2K4YBD9"/>
<reference evidence="2" key="1">
    <citation type="submission" date="2018-01" db="EMBL/GenBank/DDBJ databases">
        <authorList>
            <consortium name="Urmite Genomes"/>
        </authorList>
    </citation>
    <scope>NUCLEOTIDE SEQUENCE [LARGE SCALE GENOMIC DNA]</scope>
    <source>
        <strain evidence="2">AFP003</strain>
    </source>
</reference>
<comment type="caution">
    <text evidence="2">The sequence shown here is derived from an EMBL/GenBank/DDBJ whole genome shotgun (WGS) entry which is preliminary data.</text>
</comment>
<proteinExistence type="predicted"/>
<feature type="region of interest" description="Disordered" evidence="1">
    <location>
        <begin position="1"/>
        <end position="20"/>
    </location>
</feature>
<name>A0A2K4YBD9_9MYCO</name>
<gene>
    <name evidence="2" type="ORF">MAAFP003_2775</name>
</gene>